<name>A0ABW2AYD7_9MICO</name>
<reference evidence="2" key="1">
    <citation type="journal article" date="2019" name="Int. J. Syst. Evol. Microbiol.">
        <title>The Global Catalogue of Microorganisms (GCM) 10K type strain sequencing project: providing services to taxonomists for standard genome sequencing and annotation.</title>
        <authorList>
            <consortium name="The Broad Institute Genomics Platform"/>
            <consortium name="The Broad Institute Genome Sequencing Center for Infectious Disease"/>
            <person name="Wu L."/>
            <person name="Ma J."/>
        </authorList>
    </citation>
    <scope>NUCLEOTIDE SEQUENCE [LARGE SCALE GENOMIC DNA]</scope>
    <source>
        <strain evidence="2">NBRC 106593</strain>
    </source>
</reference>
<dbReference type="PANTHER" id="PTHR30154">
    <property type="entry name" value="LEUCINE-RESPONSIVE REGULATORY PROTEIN"/>
    <property type="match status" value="1"/>
</dbReference>
<dbReference type="EMBL" id="JBHSWJ010000002">
    <property type="protein sequence ID" value="MFC6715850.1"/>
    <property type="molecule type" value="Genomic_DNA"/>
</dbReference>
<proteinExistence type="predicted"/>
<dbReference type="Proteomes" id="UP001596356">
    <property type="component" value="Unassembled WGS sequence"/>
</dbReference>
<sequence length="293" mass="31974">MSWICAYPARLVTTVGYCWISVLPGKRRRVGSILAADPAAYWIEALEGDFSYFVAIRATSLRRFHATVENVEVLPGVVSVRTQVVRSVLHDGSRWQPRAVGPVDPGTPPVWGVEPTFSASPTQKDLGLWTALLRNGRASYIELATESGFSERALRDRLPKMLHSGVLTTRCDVCQEALGLPVGMFLSIRGTAQGPRLARVARRVPGVRVVSAVSGTAPFLLLVWLPAPSEAERVLATLHSAIPDLEVERLEFCVRSIKRYGRLFGPDGRVAALQPGIGEWDAMTAAPAPIELR</sequence>
<protein>
    <submittedName>
        <fullName evidence="1">Lrp/AsnC family transcriptional regulator</fullName>
    </submittedName>
</protein>
<dbReference type="PANTHER" id="PTHR30154:SF34">
    <property type="entry name" value="TRANSCRIPTIONAL REGULATOR AZLB"/>
    <property type="match status" value="1"/>
</dbReference>
<dbReference type="Gene3D" id="3.30.70.920">
    <property type="match status" value="1"/>
</dbReference>
<comment type="caution">
    <text evidence="1">The sequence shown here is derived from an EMBL/GenBank/DDBJ whole genome shotgun (WGS) entry which is preliminary data.</text>
</comment>
<accession>A0ABW2AYD7</accession>
<keyword evidence="2" id="KW-1185">Reference proteome</keyword>
<dbReference type="RefSeq" id="WP_377825618.1">
    <property type="nucleotide sequence ID" value="NZ_JBHSWJ010000002.1"/>
</dbReference>
<dbReference type="InterPro" id="IPR011008">
    <property type="entry name" value="Dimeric_a/b-barrel"/>
</dbReference>
<organism evidence="1 2">
    <name type="scientific">Branchiibius cervicis</name>
    <dbReference type="NCBI Taxonomy" id="908252"/>
    <lineage>
        <taxon>Bacteria</taxon>
        <taxon>Bacillati</taxon>
        <taxon>Actinomycetota</taxon>
        <taxon>Actinomycetes</taxon>
        <taxon>Micrococcales</taxon>
        <taxon>Dermacoccaceae</taxon>
        <taxon>Branchiibius</taxon>
    </lineage>
</organism>
<dbReference type="SMART" id="SM00344">
    <property type="entry name" value="HTH_ASNC"/>
    <property type="match status" value="1"/>
</dbReference>
<dbReference type="InterPro" id="IPR036388">
    <property type="entry name" value="WH-like_DNA-bd_sf"/>
</dbReference>
<evidence type="ECO:0000313" key="1">
    <source>
        <dbReference type="EMBL" id="MFC6715850.1"/>
    </source>
</evidence>
<evidence type="ECO:0000313" key="2">
    <source>
        <dbReference type="Proteomes" id="UP001596356"/>
    </source>
</evidence>
<dbReference type="InterPro" id="IPR019888">
    <property type="entry name" value="Tscrpt_reg_AsnC-like"/>
</dbReference>
<dbReference type="SUPFAM" id="SSF54909">
    <property type="entry name" value="Dimeric alpha+beta barrel"/>
    <property type="match status" value="1"/>
</dbReference>
<gene>
    <name evidence="1" type="ORF">ACFQBT_19260</name>
</gene>
<dbReference type="Gene3D" id="1.10.10.10">
    <property type="entry name" value="Winged helix-like DNA-binding domain superfamily/Winged helix DNA-binding domain"/>
    <property type="match status" value="1"/>
</dbReference>